<keyword evidence="3" id="KW-1185">Reference proteome</keyword>
<evidence type="ECO:0000313" key="3">
    <source>
        <dbReference type="Proteomes" id="UP000030680"/>
    </source>
</evidence>
<proteinExistence type="predicted"/>
<evidence type="ECO:0000256" key="1">
    <source>
        <dbReference type="SAM" id="Coils"/>
    </source>
</evidence>
<feature type="coiled-coil region" evidence="1">
    <location>
        <begin position="229"/>
        <end position="286"/>
    </location>
</feature>
<dbReference type="KEGG" id="gsl:Gasu_12660"/>
<dbReference type="Proteomes" id="UP000030680">
    <property type="component" value="Unassembled WGS sequence"/>
</dbReference>
<name>M2W708_GALSU</name>
<dbReference type="GeneID" id="17090230"/>
<keyword evidence="1" id="KW-0175">Coiled coil</keyword>
<evidence type="ECO:0000313" key="2">
    <source>
        <dbReference type="EMBL" id="EME31596.1"/>
    </source>
</evidence>
<sequence length="398" mass="45847">MASSLSMTCASEYETIYHSLGRIKLLLEKLNSGTSEKLSSFEQKSRLIKDAIAKRYEPLASDYVEDCIDKMREFYLQNLEDISLVFQQGIIQKQYAVDTLLSEIQQKKQNIQQNEERERQEINLQRAKSLEMLQRQEESLRSNVKLLESEMESLELELSSINTSMNDERHSYDCETLIYHLNTLREQLNTKQGELEDLKEQSRLREIQLNDYSSALNSQHCETNWQAEKELVAKTNNRLREQVKKMQNVVSKRFPSKEGDIRTLALAELQNEMALSSLQHSILENAANQQFSECKKLLHVLGTLIRNGSANTRTATGIIKILDIFFQNSGNAEKQSLTHERLKAELETEEAKEALSEMIRLGNYILMKTCFYLNLFVVCLGLLEEQETGLFALVANPT</sequence>
<protein>
    <submittedName>
        <fullName evidence="2">Uncharacterized protein</fullName>
    </submittedName>
</protein>
<gene>
    <name evidence="2" type="ORF">Gasu_12660</name>
</gene>
<dbReference type="EMBL" id="KB454491">
    <property type="protein sequence ID" value="EME31596.1"/>
    <property type="molecule type" value="Genomic_DNA"/>
</dbReference>
<feature type="coiled-coil region" evidence="1">
    <location>
        <begin position="97"/>
        <end position="201"/>
    </location>
</feature>
<organism evidence="2 3">
    <name type="scientific">Galdieria sulphuraria</name>
    <name type="common">Red alga</name>
    <dbReference type="NCBI Taxonomy" id="130081"/>
    <lineage>
        <taxon>Eukaryota</taxon>
        <taxon>Rhodophyta</taxon>
        <taxon>Bangiophyceae</taxon>
        <taxon>Galdieriales</taxon>
        <taxon>Galdieriaceae</taxon>
        <taxon>Galdieria</taxon>
    </lineage>
</organism>
<dbReference type="OrthoDB" id="8629at2759"/>
<dbReference type="RefSeq" id="XP_005708116.1">
    <property type="nucleotide sequence ID" value="XM_005708059.1"/>
</dbReference>
<dbReference type="Gramene" id="EME31596">
    <property type="protein sequence ID" value="EME31596"/>
    <property type="gene ID" value="Gasu_12660"/>
</dbReference>
<accession>M2W708</accession>
<reference evidence="3" key="1">
    <citation type="journal article" date="2013" name="Science">
        <title>Gene transfer from bacteria and archaea facilitated evolution of an extremophilic eukaryote.</title>
        <authorList>
            <person name="Schonknecht G."/>
            <person name="Chen W.H."/>
            <person name="Ternes C.M."/>
            <person name="Barbier G.G."/>
            <person name="Shrestha R.P."/>
            <person name="Stanke M."/>
            <person name="Brautigam A."/>
            <person name="Baker B.J."/>
            <person name="Banfield J.F."/>
            <person name="Garavito R.M."/>
            <person name="Carr K."/>
            <person name="Wilkerson C."/>
            <person name="Rensing S.A."/>
            <person name="Gagneul D."/>
            <person name="Dickenson N.E."/>
            <person name="Oesterhelt C."/>
            <person name="Lercher M.J."/>
            <person name="Weber A.P."/>
        </authorList>
    </citation>
    <scope>NUCLEOTIDE SEQUENCE [LARGE SCALE GENOMIC DNA]</scope>
    <source>
        <strain evidence="3">074W</strain>
    </source>
</reference>
<dbReference type="AlphaFoldDB" id="M2W708"/>